<organism evidence="2 3">
    <name type="scientific">Maribacter aquimaris</name>
    <dbReference type="NCBI Taxonomy" id="2737171"/>
    <lineage>
        <taxon>Bacteria</taxon>
        <taxon>Pseudomonadati</taxon>
        <taxon>Bacteroidota</taxon>
        <taxon>Flavobacteriia</taxon>
        <taxon>Flavobacteriales</taxon>
        <taxon>Flavobacteriaceae</taxon>
        <taxon>Maribacter</taxon>
    </lineage>
</organism>
<protein>
    <recommendedName>
        <fullName evidence="4">Lipoprotein</fullName>
    </recommendedName>
</protein>
<sequence>MKKLLLLSGILLLMLSCGGVKKTQQALNTGNYMNAINSAVQKLAENKDKKSNQSYVLLLEEAFQKNTERELEQIAFLQKDGNPANLETIYKGYENLNRIQEMIKPLLPLRINDQNRNAEFSLTNYDREIIATKDKLSSYLYDNALNLLTNATNKYDYRKAYDDFDYLSEINPGYGDTRLKMEEAYQKGQDYVKVEMINNTEKIIPVKLEEELLNFNAYGLEDKWTKYHTNPLANIDYDYDMQIELREINISPEQVNEKQIIKEKQIKDGQKYLLNNDGNVVKDSLGNKIKVDKFKTVKCNFYQFTQFKTAQVAGFISYFDLETKQQLNSYPLSSEYVFEHVYANYDGDKRALENELVSLLNLASVPFPSNEQMVYDAGEDLKNRIKGIITSHRFN</sequence>
<gene>
    <name evidence="2" type="ORF">HPE56_01825</name>
</gene>
<comment type="caution">
    <text evidence="2">The sequence shown here is derived from an EMBL/GenBank/DDBJ whole genome shotgun (WGS) entry which is preliminary data.</text>
</comment>
<dbReference type="Proteomes" id="UP001166021">
    <property type="component" value="Unassembled WGS sequence"/>
</dbReference>
<keyword evidence="1" id="KW-0732">Signal</keyword>
<dbReference type="EMBL" id="JABTCF010000001">
    <property type="protein sequence ID" value="MBD0776516.1"/>
    <property type="molecule type" value="Genomic_DNA"/>
</dbReference>
<keyword evidence="3" id="KW-1185">Reference proteome</keyword>
<proteinExistence type="predicted"/>
<evidence type="ECO:0008006" key="4">
    <source>
        <dbReference type="Google" id="ProtNLM"/>
    </source>
</evidence>
<dbReference type="RefSeq" id="WP_188242059.1">
    <property type="nucleotide sequence ID" value="NZ_JABTCF010000001.1"/>
</dbReference>
<evidence type="ECO:0000313" key="2">
    <source>
        <dbReference type="EMBL" id="MBD0776516.1"/>
    </source>
</evidence>
<accession>A0ABR7UWL3</accession>
<dbReference type="PROSITE" id="PS51257">
    <property type="entry name" value="PROKAR_LIPOPROTEIN"/>
    <property type="match status" value="1"/>
</dbReference>
<feature type="chain" id="PRO_5047249005" description="Lipoprotein" evidence="1">
    <location>
        <begin position="23"/>
        <end position="395"/>
    </location>
</feature>
<name>A0ABR7UWL3_9FLAO</name>
<feature type="signal peptide" evidence="1">
    <location>
        <begin position="1"/>
        <end position="22"/>
    </location>
</feature>
<evidence type="ECO:0000256" key="1">
    <source>
        <dbReference type="SAM" id="SignalP"/>
    </source>
</evidence>
<evidence type="ECO:0000313" key="3">
    <source>
        <dbReference type="Proteomes" id="UP001166021"/>
    </source>
</evidence>
<reference evidence="2" key="1">
    <citation type="submission" date="2020-05" db="EMBL/GenBank/DDBJ databases">
        <title>The draft genome sequence of Maribacter sp. ANRC-HE7.</title>
        <authorList>
            <person name="Mu L."/>
        </authorList>
    </citation>
    <scope>NUCLEOTIDE SEQUENCE</scope>
    <source>
        <strain evidence="2">ANRC-HE7</strain>
    </source>
</reference>